<keyword evidence="1" id="KW-0479">Metal-binding</keyword>
<evidence type="ECO:0000259" key="7">
    <source>
        <dbReference type="PROSITE" id="PS50142"/>
    </source>
</evidence>
<dbReference type="FunFam" id="1.10.1520.10:FF:000005">
    <property type="entry name" value="Putative endoribonuclease dicer"/>
    <property type="match status" value="1"/>
</dbReference>
<dbReference type="EMBL" id="NCKV01021773">
    <property type="protein sequence ID" value="RWS19901.1"/>
    <property type="molecule type" value="Genomic_DNA"/>
</dbReference>
<evidence type="ECO:0000256" key="1">
    <source>
        <dbReference type="ARBA" id="ARBA00022723"/>
    </source>
</evidence>
<feature type="domain" description="RNase III" evidence="7">
    <location>
        <begin position="82"/>
        <end position="240"/>
    </location>
</feature>
<keyword evidence="9" id="KW-1185">Reference proteome</keyword>
<keyword evidence="3" id="KW-0460">Magnesium</keyword>
<dbReference type="GO" id="GO:0003723">
    <property type="term" value="F:RNA binding"/>
    <property type="evidence" value="ECO:0007669"/>
    <property type="project" value="UniProtKB-UniRule"/>
</dbReference>
<sequence>QEIDDKSVADCVEALIGAYLLKSGPKGAIMFMKWFGLNVTDENFKLSDDHWMDTTFSAISKCIPDETDADKLVAELYRKGQMSKFETILGYKFREKSNLVKAFTHSSYYYNTVTGCYQRFEFLGDAILDYLITRYIYEDNHKFDPGELTDLRQALVHNEFFGCLAVKYNFHKYLKHLSPDVFSAITHFEQKFIGHENDLIYGKFLIVTSTTTEYNEEVEIPKILGDIFESVAAAIYLDSGFSLDAVWKVYYKFFEPLLIRFSENIPKSPSRQLYESDARQETKTKFENATVNEGGIVSVTVHTHGIKVEGFGKNKRFARQDAARKAVIALKKLNKLYTIKSKEVDISISR</sequence>
<dbReference type="VEuPathDB" id="VectorBase:LDEU012139"/>
<evidence type="ECO:0000259" key="6">
    <source>
        <dbReference type="PROSITE" id="PS50137"/>
    </source>
</evidence>
<dbReference type="AlphaFoldDB" id="A0A443RWY8"/>
<dbReference type="Proteomes" id="UP000288716">
    <property type="component" value="Unassembled WGS sequence"/>
</dbReference>
<dbReference type="GO" id="GO:0004530">
    <property type="term" value="F:deoxyribonuclease I activity"/>
    <property type="evidence" value="ECO:0007669"/>
    <property type="project" value="TreeGrafter"/>
</dbReference>
<evidence type="ECO:0000313" key="9">
    <source>
        <dbReference type="Proteomes" id="UP000288716"/>
    </source>
</evidence>
<dbReference type="STRING" id="299467.A0A443RWY8"/>
<feature type="domain" description="DRBM" evidence="6">
    <location>
        <begin position="296"/>
        <end position="332"/>
    </location>
</feature>
<reference evidence="8 9" key="1">
    <citation type="journal article" date="2018" name="Gigascience">
        <title>Genomes of trombidid mites reveal novel predicted allergens and laterally-transferred genes associated with secondary metabolism.</title>
        <authorList>
            <person name="Dong X."/>
            <person name="Chaisiri K."/>
            <person name="Xia D."/>
            <person name="Armstrong S.D."/>
            <person name="Fang Y."/>
            <person name="Donnelly M.J."/>
            <person name="Kadowaki T."/>
            <person name="McGarry J.W."/>
            <person name="Darby A.C."/>
            <person name="Makepeace B.L."/>
        </authorList>
    </citation>
    <scope>NUCLEOTIDE SEQUENCE [LARGE SCALE GENOMIC DNA]</scope>
    <source>
        <strain evidence="8">UoL-UT</strain>
    </source>
</reference>
<dbReference type="GO" id="GO:0006309">
    <property type="term" value="P:apoptotic DNA fragmentation"/>
    <property type="evidence" value="ECO:0007669"/>
    <property type="project" value="TreeGrafter"/>
</dbReference>
<dbReference type="InterPro" id="IPR044441">
    <property type="entry name" value="DICER_DSRM"/>
</dbReference>
<dbReference type="GO" id="GO:0046872">
    <property type="term" value="F:metal ion binding"/>
    <property type="evidence" value="ECO:0007669"/>
    <property type="project" value="UniProtKB-KW"/>
</dbReference>
<dbReference type="Pfam" id="PF20932">
    <property type="entry name" value="Dicer_dsRBD"/>
    <property type="match status" value="1"/>
</dbReference>
<evidence type="ECO:0000256" key="5">
    <source>
        <dbReference type="PROSITE-ProRule" id="PRU00266"/>
    </source>
</evidence>
<evidence type="ECO:0000256" key="4">
    <source>
        <dbReference type="ARBA" id="ARBA00022884"/>
    </source>
</evidence>
<dbReference type="SUPFAM" id="SSF54768">
    <property type="entry name" value="dsRNA-binding domain-like"/>
    <property type="match status" value="1"/>
</dbReference>
<dbReference type="PANTHER" id="PTHR14950">
    <property type="entry name" value="DICER-RELATED"/>
    <property type="match status" value="1"/>
</dbReference>
<keyword evidence="4 5" id="KW-0694">RNA-binding</keyword>
<dbReference type="InterPro" id="IPR014720">
    <property type="entry name" value="dsRBD_dom"/>
</dbReference>
<dbReference type="Gene3D" id="1.10.1520.10">
    <property type="entry name" value="Ribonuclease III domain"/>
    <property type="match status" value="1"/>
</dbReference>
<evidence type="ECO:0000256" key="2">
    <source>
        <dbReference type="ARBA" id="ARBA00022801"/>
    </source>
</evidence>
<dbReference type="Gene3D" id="3.30.160.20">
    <property type="match status" value="1"/>
</dbReference>
<dbReference type="SMART" id="SM00535">
    <property type="entry name" value="RIBOc"/>
    <property type="match status" value="1"/>
</dbReference>
<dbReference type="SUPFAM" id="SSF69065">
    <property type="entry name" value="RNase III domain-like"/>
    <property type="match status" value="2"/>
</dbReference>
<keyword evidence="2" id="KW-0378">Hydrolase</keyword>
<dbReference type="InterPro" id="IPR000999">
    <property type="entry name" value="RNase_III_dom"/>
</dbReference>
<dbReference type="OrthoDB" id="6487280at2759"/>
<dbReference type="PROSITE" id="PS50137">
    <property type="entry name" value="DS_RBD"/>
    <property type="match status" value="1"/>
</dbReference>
<gene>
    <name evidence="8" type="ORF">B4U80_05719</name>
</gene>
<dbReference type="Pfam" id="PF00636">
    <property type="entry name" value="Ribonuclease_3"/>
    <property type="match status" value="1"/>
</dbReference>
<evidence type="ECO:0000256" key="3">
    <source>
        <dbReference type="ARBA" id="ARBA00022842"/>
    </source>
</evidence>
<dbReference type="InterPro" id="IPR036389">
    <property type="entry name" value="RNase_III_sf"/>
</dbReference>
<dbReference type="GO" id="GO:0005737">
    <property type="term" value="C:cytoplasm"/>
    <property type="evidence" value="ECO:0007669"/>
    <property type="project" value="TreeGrafter"/>
</dbReference>
<name>A0A443RWY8_9ACAR</name>
<dbReference type="PROSITE" id="PS50142">
    <property type="entry name" value="RNASE_3_2"/>
    <property type="match status" value="1"/>
</dbReference>
<organism evidence="8 9">
    <name type="scientific">Leptotrombidium deliense</name>
    <dbReference type="NCBI Taxonomy" id="299467"/>
    <lineage>
        <taxon>Eukaryota</taxon>
        <taxon>Metazoa</taxon>
        <taxon>Ecdysozoa</taxon>
        <taxon>Arthropoda</taxon>
        <taxon>Chelicerata</taxon>
        <taxon>Arachnida</taxon>
        <taxon>Acari</taxon>
        <taxon>Acariformes</taxon>
        <taxon>Trombidiformes</taxon>
        <taxon>Prostigmata</taxon>
        <taxon>Anystina</taxon>
        <taxon>Parasitengona</taxon>
        <taxon>Trombiculoidea</taxon>
        <taxon>Trombiculidae</taxon>
        <taxon>Leptotrombidium</taxon>
    </lineage>
</organism>
<accession>A0A443RWY8</accession>
<comment type="caution">
    <text evidence="8">The sequence shown here is derived from an EMBL/GenBank/DDBJ whole genome shotgun (WGS) entry which is preliminary data.</text>
</comment>
<dbReference type="CDD" id="cd00593">
    <property type="entry name" value="RIBOc"/>
    <property type="match status" value="1"/>
</dbReference>
<dbReference type="GO" id="GO:0004525">
    <property type="term" value="F:ribonuclease III activity"/>
    <property type="evidence" value="ECO:0007669"/>
    <property type="project" value="InterPro"/>
</dbReference>
<feature type="non-terminal residue" evidence="8">
    <location>
        <position position="1"/>
    </location>
</feature>
<dbReference type="GO" id="GO:0031054">
    <property type="term" value="P:pre-miRNA processing"/>
    <property type="evidence" value="ECO:0007669"/>
    <property type="project" value="InterPro"/>
</dbReference>
<dbReference type="GO" id="GO:0005634">
    <property type="term" value="C:nucleus"/>
    <property type="evidence" value="ECO:0007669"/>
    <property type="project" value="TreeGrafter"/>
</dbReference>
<dbReference type="PROSITE" id="PS00517">
    <property type="entry name" value="RNASE_3_1"/>
    <property type="match status" value="1"/>
</dbReference>
<dbReference type="GO" id="GO:0030422">
    <property type="term" value="P:siRNA processing"/>
    <property type="evidence" value="ECO:0007669"/>
    <property type="project" value="InterPro"/>
</dbReference>
<dbReference type="PANTHER" id="PTHR14950:SF37">
    <property type="entry name" value="ENDORIBONUCLEASE DICER"/>
    <property type="match status" value="1"/>
</dbReference>
<evidence type="ECO:0000313" key="8">
    <source>
        <dbReference type="EMBL" id="RWS19901.1"/>
    </source>
</evidence>
<proteinExistence type="predicted"/>
<protein>
    <submittedName>
        <fullName evidence="8">Uncharacterized protein</fullName>
    </submittedName>
</protein>